<dbReference type="InterPro" id="IPR025110">
    <property type="entry name" value="AMP-bd_C"/>
</dbReference>
<sequence>MRDEPYVNAPSLTAEQREALRQRLVKKNLIDSTQHEGAQTFICEARDRQTIVSLVPGGESNLEGIYPLTSLQEGLLYHHMLAGDADPYLRHQIVHFTSRDALDRFVLALCKVVERHAVLRTAVLWEGLAMPLQVVLRAVELPILELQAPVQGASDQWLTDQLGPEHRIDISTAPLMKGLFARSNSGGWSLLILSHHLVGDRTSLRLMQDELSLIMAGDEARLPIVNQFPDYAVKVWALGTQRDEAFFRERLGDLREPTAPLGLLDAVDARAVLGEARTVLDASLVTRLRELTRRHGVGIPAILHVAWTLVLSRLSGVQDVVFGTVLSGRMNDRARTSNMLGMLVNTLPFRLNLLSLDVSQSLIQAQRLLGELVEHEHAPFSLARRCSGVEGSGALTGALLDYRYLPASSVAPLAERSEDDLVSERTSFPLVLTVDDSGQALVLKVQTLADLQPERVALYCEQALEQLAVAVEHAPYRAVSDLQVIPEEQMARLVPSNGRVDDFLLARDSVHGLFEAQVARTPRAPCLISDAETIDYLELDTRASRLATHLRNLGLRAEDRIALCLPRGIEMIVAMLAVMKSGGAYVPLDPGYPQARLRLLIRLARPALVLSGAEGAELARELGLAHVDLRQLERWSGTQDVDAPSSLPRVSAQQAAYIMFTSGSTGEPKGVTVEHRNVVTFMRAHARWCRLGEEDRVLHFASPSFDNAIAEIFPALSVGAAIVVRPDGPVAPDDAFVRYLARHRVTVVDLPTAFWHLWAQQVATGDQGCLPRPPLRLILAGGEKLQHDALRDWFKASGTQEIRLGDSYGLTETTVNSIMGELTADHARSERTLPLGNALDNSRTYILDRYGRLAPQGLAAEICIGGAGVARGYLDRPALTAARFLPDPYGPPGTRLYCTGDIGRRNRDAQFEYVCRNDKQIKLRGYRIEPEEVESTLRGVGGVRDAKVIADQQRLIAYIICEDGAALDSERLRAGLCEVLPAYMVPALYLEVARWPVNTHGKIDISALPSPDVNRSDEPMSLVSLTPMQSLLAGVWRELLERDVFGVDDDFFALGGHSLLAIRVVSRVRSLTQVALSVRDVFAYPLLKDFALALERAKPQEERVIKRQGGPARLSFAQERLWFLSRLDRRQSLAYHLSGGLRIRGALDSAALRAAFAEVVERHEVLRTVFIEERGVVQPVVVSADEGFNWRVEAIAIEENAELHVAKLFAHAAQRPFDLACGPLIDATLLQLAADEHVLLVTMHHIISDGWSMSLLASELSGLYGHFAHGDMYPLMPMTLQYSDYALWQRETMVVHDEDLRYWRKHMAGAPACLKLPAQRARPAIQDPAGKCLTFTLDCALTAALRELGRRHGVTLYMILLGAYAVLLDRLAGQTSVVIGTPVANRTTLELEGLIGCFVNTLPLHIRLGDKPSVAQLLARIKQLTIDAQERQHVPFEQIVDAVRPVRDRAYNPLFQAMLVWQNTPTAKFRLEGLEISEVHPQIQTTQCDLALMMEERTDEVGGTWVYATALFDEDTVADFLQTFKCVLVALVEERNLFSDASSGLASDRLLRAHDVAAMIPSSSSACLHDCVSHWARMTPNAVAIEEGSRQLGYLELDASANQLARYLRSRGVGAGSHVAVAMSKSIELVIAIVAILKAGGAYVPLETQSVKGRMLEIIEDSQPLLVIIDDEGRQALAGESDAAWLDYHMEHAAWGGLAAHGLDVEIAGAAAAYVIYTSGSTGRPKGVVVEHAQVRSLLDVLVGTIGALQDDVWSLFHSIAFDFSVWELFGGLRAGSKVLMVPAALTRIPGELYRWLCERRVTVFSQTPGAFAQIVEEHLRAPRAHSLRQVIFGGEQLDPALLRGWFDADAAGQTQFIDMYGITEGTIHTTWHRLSEDDTQPWAQRSVGKAISGRHVYVLDEQLQPAGNGILGEIWIAGEGVARGYYRLPALTAERFVPDPFSARSGARMYRSGDLGRLLDNGELEYAGRADEQVNVRGFRVELGEVSARLAMHPAVGQAHVVALASASGGIRLVAYYRLGQPDEVPPSPIAFREYLSGILPAYMVPVAYVQIAQFPLTVNGKVDVKVLPMPASEDFSRRLYEPAINDTESWLVATWSQLLAVDDISRHDDFFELGGHSLLVGQLVARIRDKFDIEVSMGDIFDIPVLHAFAARLDELSCDEFETFDF</sequence>
<dbReference type="PATRIC" id="fig|50340.43.peg.417"/>
<dbReference type="Pfam" id="PF00550">
    <property type="entry name" value="PP-binding"/>
    <property type="match status" value="2"/>
</dbReference>
<keyword evidence="3" id="KW-0597">Phosphoprotein</keyword>
<dbReference type="FunFam" id="3.40.50.12780:FF:000012">
    <property type="entry name" value="Non-ribosomal peptide synthetase"/>
    <property type="match status" value="1"/>
</dbReference>
<evidence type="ECO:0000313" key="6">
    <source>
        <dbReference type="Proteomes" id="UP000037931"/>
    </source>
</evidence>
<dbReference type="FunFam" id="3.40.50.980:FF:000001">
    <property type="entry name" value="Non-ribosomal peptide synthetase"/>
    <property type="match status" value="2"/>
</dbReference>
<keyword evidence="2" id="KW-0596">Phosphopantetheine</keyword>
<dbReference type="Proteomes" id="UP000037931">
    <property type="component" value="Unassembled WGS sequence"/>
</dbReference>
<dbReference type="PANTHER" id="PTHR45527">
    <property type="entry name" value="NONRIBOSOMAL PEPTIDE SYNTHETASE"/>
    <property type="match status" value="1"/>
</dbReference>
<feature type="domain" description="Carrier" evidence="4">
    <location>
        <begin position="1023"/>
        <end position="1098"/>
    </location>
</feature>
<dbReference type="InterPro" id="IPR020845">
    <property type="entry name" value="AMP-binding_CS"/>
</dbReference>
<dbReference type="Pfam" id="PF13193">
    <property type="entry name" value="AMP-binding_C"/>
    <property type="match status" value="1"/>
</dbReference>
<keyword evidence="6" id="KW-1185">Reference proteome</keyword>
<dbReference type="SUPFAM" id="SSF47336">
    <property type="entry name" value="ACP-like"/>
    <property type="match status" value="2"/>
</dbReference>
<dbReference type="InterPro" id="IPR020806">
    <property type="entry name" value="PKS_PP-bd"/>
</dbReference>
<dbReference type="InterPro" id="IPR045851">
    <property type="entry name" value="AMP-bd_C_sf"/>
</dbReference>
<dbReference type="CDD" id="cd05930">
    <property type="entry name" value="A_NRPS"/>
    <property type="match status" value="1"/>
</dbReference>
<evidence type="ECO:0000259" key="4">
    <source>
        <dbReference type="PROSITE" id="PS50075"/>
    </source>
</evidence>
<dbReference type="PROSITE" id="PS00455">
    <property type="entry name" value="AMP_BINDING"/>
    <property type="match status" value="2"/>
</dbReference>
<dbReference type="InterPro" id="IPR009081">
    <property type="entry name" value="PP-bd_ACP"/>
</dbReference>
<dbReference type="SMART" id="SM00823">
    <property type="entry name" value="PKS_PP"/>
    <property type="match status" value="2"/>
</dbReference>
<dbReference type="InterPro" id="IPR006162">
    <property type="entry name" value="Ppantetheine_attach_site"/>
</dbReference>
<dbReference type="GO" id="GO:0005737">
    <property type="term" value="C:cytoplasm"/>
    <property type="evidence" value="ECO:0007669"/>
    <property type="project" value="TreeGrafter"/>
</dbReference>
<evidence type="ECO:0000256" key="1">
    <source>
        <dbReference type="ARBA" id="ARBA00001957"/>
    </source>
</evidence>
<name>A0A0M9GG31_9PSED</name>
<dbReference type="InterPro" id="IPR000873">
    <property type="entry name" value="AMP-dep_synth/lig_dom"/>
</dbReference>
<dbReference type="GO" id="GO:0031177">
    <property type="term" value="F:phosphopantetheine binding"/>
    <property type="evidence" value="ECO:0007669"/>
    <property type="project" value="InterPro"/>
</dbReference>
<dbReference type="STRING" id="50340.PF66_03123"/>
<dbReference type="NCBIfam" id="TIGR01733">
    <property type="entry name" value="AA-adenyl-dom"/>
    <property type="match status" value="2"/>
</dbReference>
<dbReference type="InterPro" id="IPR010071">
    <property type="entry name" value="AA_adenyl_dom"/>
</dbReference>
<dbReference type="Gene3D" id="1.10.1200.10">
    <property type="entry name" value="ACP-like"/>
    <property type="match status" value="2"/>
</dbReference>
<dbReference type="SUPFAM" id="SSF52777">
    <property type="entry name" value="CoA-dependent acyltransferases"/>
    <property type="match status" value="4"/>
</dbReference>
<dbReference type="Pfam" id="PF00668">
    <property type="entry name" value="Condensation"/>
    <property type="match status" value="2"/>
</dbReference>
<dbReference type="PROSITE" id="PS00012">
    <property type="entry name" value="PHOSPHOPANTETHEINE"/>
    <property type="match status" value="1"/>
</dbReference>
<dbReference type="RefSeq" id="WP_054063136.1">
    <property type="nucleotide sequence ID" value="NZ_JSYZ01000010.1"/>
</dbReference>
<dbReference type="OrthoDB" id="6733872at2"/>
<dbReference type="InterPro" id="IPR001242">
    <property type="entry name" value="Condensation_dom"/>
</dbReference>
<evidence type="ECO:0000256" key="2">
    <source>
        <dbReference type="ARBA" id="ARBA00022450"/>
    </source>
</evidence>
<dbReference type="InterPro" id="IPR023213">
    <property type="entry name" value="CAT-like_dom_sf"/>
</dbReference>
<dbReference type="Gene3D" id="3.30.300.30">
    <property type="match status" value="2"/>
</dbReference>
<dbReference type="GO" id="GO:0044550">
    <property type="term" value="P:secondary metabolite biosynthetic process"/>
    <property type="evidence" value="ECO:0007669"/>
    <property type="project" value="TreeGrafter"/>
</dbReference>
<dbReference type="InterPro" id="IPR042099">
    <property type="entry name" value="ANL_N_sf"/>
</dbReference>
<gene>
    <name evidence="5" type="ORF">PF66_03123</name>
</gene>
<dbReference type="Pfam" id="PF00501">
    <property type="entry name" value="AMP-binding"/>
    <property type="match status" value="2"/>
</dbReference>
<dbReference type="GO" id="GO:0043041">
    <property type="term" value="P:amino acid activation for nonribosomal peptide biosynthetic process"/>
    <property type="evidence" value="ECO:0007669"/>
    <property type="project" value="TreeGrafter"/>
</dbReference>
<accession>A0A0M9GG31</accession>
<dbReference type="PROSITE" id="PS50075">
    <property type="entry name" value="CARRIER"/>
    <property type="match status" value="2"/>
</dbReference>
<protein>
    <submittedName>
        <fullName evidence="5">Amino acid adenylation enzyme/thioester reductase family protein</fullName>
    </submittedName>
</protein>
<dbReference type="Gene3D" id="3.30.559.10">
    <property type="entry name" value="Chloramphenicol acetyltransferase-like domain"/>
    <property type="match status" value="2"/>
</dbReference>
<comment type="cofactor">
    <cofactor evidence="1">
        <name>pantetheine 4'-phosphate</name>
        <dbReference type="ChEBI" id="CHEBI:47942"/>
    </cofactor>
</comment>
<evidence type="ECO:0000256" key="3">
    <source>
        <dbReference type="ARBA" id="ARBA00022553"/>
    </source>
</evidence>
<dbReference type="EMBL" id="JSYZ01000010">
    <property type="protein sequence ID" value="KPA90317.1"/>
    <property type="molecule type" value="Genomic_DNA"/>
</dbReference>
<evidence type="ECO:0000313" key="5">
    <source>
        <dbReference type="EMBL" id="KPA90317.1"/>
    </source>
</evidence>
<feature type="domain" description="Carrier" evidence="4">
    <location>
        <begin position="2084"/>
        <end position="2159"/>
    </location>
</feature>
<dbReference type="InterPro" id="IPR036736">
    <property type="entry name" value="ACP-like_sf"/>
</dbReference>
<proteinExistence type="predicted"/>
<dbReference type="Gene3D" id="3.40.50.12780">
    <property type="entry name" value="N-terminal domain of ligase-like"/>
    <property type="match status" value="2"/>
</dbReference>
<dbReference type="Gene3D" id="3.30.559.30">
    <property type="entry name" value="Nonribosomal peptide synthetase, condensation domain"/>
    <property type="match status" value="2"/>
</dbReference>
<reference evidence="5 6" key="1">
    <citation type="journal article" date="2015" name="PLoS ONE">
        <title>Rice-Infecting Pseudomonas Genomes Are Highly Accessorized and Harbor Multiple Putative Virulence Mechanisms to Cause Sheath Brown Rot.</title>
        <authorList>
            <person name="Quibod I.L."/>
            <person name="Grande G."/>
            <person name="Oreiro E.G."/>
            <person name="Borja F.N."/>
            <person name="Dossa G.S."/>
            <person name="Mauleon R."/>
            <person name="Cruz C.V."/>
            <person name="Oliva R."/>
        </authorList>
    </citation>
    <scope>NUCLEOTIDE SEQUENCE [LARGE SCALE GENOMIC DNA]</scope>
    <source>
        <strain evidence="5 6">IRRI 6609</strain>
    </source>
</reference>
<dbReference type="CDD" id="cd19531">
    <property type="entry name" value="LCL_NRPS-like"/>
    <property type="match status" value="1"/>
</dbReference>
<dbReference type="GO" id="GO:0003824">
    <property type="term" value="F:catalytic activity"/>
    <property type="evidence" value="ECO:0007669"/>
    <property type="project" value="InterPro"/>
</dbReference>
<dbReference type="PANTHER" id="PTHR45527:SF1">
    <property type="entry name" value="FATTY ACID SYNTHASE"/>
    <property type="match status" value="1"/>
</dbReference>
<organism evidence="5 6">
    <name type="scientific">Pseudomonas asplenii</name>
    <dbReference type="NCBI Taxonomy" id="53407"/>
    <lineage>
        <taxon>Bacteria</taxon>
        <taxon>Pseudomonadati</taxon>
        <taxon>Pseudomonadota</taxon>
        <taxon>Gammaproteobacteria</taxon>
        <taxon>Pseudomonadales</taxon>
        <taxon>Pseudomonadaceae</taxon>
        <taxon>Pseudomonas</taxon>
    </lineage>
</organism>
<comment type="caution">
    <text evidence="5">The sequence shown here is derived from an EMBL/GenBank/DDBJ whole genome shotgun (WGS) entry which is preliminary data.</text>
</comment>
<dbReference type="SUPFAM" id="SSF56801">
    <property type="entry name" value="Acetyl-CoA synthetase-like"/>
    <property type="match status" value="2"/>
</dbReference>